<dbReference type="EMBL" id="VUJX02000006">
    <property type="protein sequence ID" value="KAL0935171.1"/>
    <property type="molecule type" value="Genomic_DNA"/>
</dbReference>
<dbReference type="Proteomes" id="UP000805649">
    <property type="component" value="Unassembled WGS sequence"/>
</dbReference>
<sequence>MNSVSPEGTADAADGSAPLGERAVPSPVPAGRRRRRRRRDPVDIERHCGVVFPDGRQCGAALTCRRHSMSAKRAVAGRSAPFDVLLSASLEQRR</sequence>
<comment type="caution">
    <text evidence="1">The sequence shown here is derived from an EMBL/GenBank/DDBJ whole genome shotgun (WGS) entry which is preliminary data.</text>
</comment>
<gene>
    <name evidence="1" type="ORF">CTRU02_209762</name>
</gene>
<reference evidence="1 2" key="1">
    <citation type="journal article" date="2020" name="Phytopathology">
        <title>Genome Sequence Resources of Colletotrichum truncatum, C. plurivorum, C. musicola, and C. sojae: Four Species Pathogenic to Soybean (Glycine max).</title>
        <authorList>
            <person name="Rogerio F."/>
            <person name="Boufleur T.R."/>
            <person name="Ciampi-Guillardi M."/>
            <person name="Sukno S.A."/>
            <person name="Thon M.R."/>
            <person name="Massola Junior N.S."/>
            <person name="Baroncelli R."/>
        </authorList>
    </citation>
    <scope>NUCLEOTIDE SEQUENCE [LARGE SCALE GENOMIC DNA]</scope>
    <source>
        <strain evidence="1 2">CMES1059</strain>
    </source>
</reference>
<protein>
    <submittedName>
        <fullName evidence="1">Uncharacterized protein</fullName>
    </submittedName>
</protein>
<evidence type="ECO:0000313" key="2">
    <source>
        <dbReference type="Proteomes" id="UP000805649"/>
    </source>
</evidence>
<keyword evidence="2" id="KW-1185">Reference proteome</keyword>
<accession>A0ACC3YTG1</accession>
<evidence type="ECO:0000313" key="1">
    <source>
        <dbReference type="EMBL" id="KAL0935171.1"/>
    </source>
</evidence>
<proteinExistence type="predicted"/>
<name>A0ACC3YTG1_COLTU</name>
<organism evidence="1 2">
    <name type="scientific">Colletotrichum truncatum</name>
    <name type="common">Anthracnose fungus</name>
    <name type="synonym">Colletotrichum capsici</name>
    <dbReference type="NCBI Taxonomy" id="5467"/>
    <lineage>
        <taxon>Eukaryota</taxon>
        <taxon>Fungi</taxon>
        <taxon>Dikarya</taxon>
        <taxon>Ascomycota</taxon>
        <taxon>Pezizomycotina</taxon>
        <taxon>Sordariomycetes</taxon>
        <taxon>Hypocreomycetidae</taxon>
        <taxon>Glomerellales</taxon>
        <taxon>Glomerellaceae</taxon>
        <taxon>Colletotrichum</taxon>
        <taxon>Colletotrichum truncatum species complex</taxon>
    </lineage>
</organism>